<keyword evidence="2" id="KW-1185">Reference proteome</keyword>
<name>A0A1C0ART9_9ACTN</name>
<dbReference type="AlphaFoldDB" id="A0A1C0ART9"/>
<dbReference type="Pfam" id="PF01547">
    <property type="entry name" value="SBP_bac_1"/>
    <property type="match status" value="1"/>
</dbReference>
<dbReference type="RefSeq" id="WP_068749864.1">
    <property type="nucleotide sequence ID" value="NZ_LR214441.1"/>
</dbReference>
<dbReference type="SUPFAM" id="SSF53850">
    <property type="entry name" value="Periplasmic binding protein-like II"/>
    <property type="match status" value="1"/>
</dbReference>
<comment type="caution">
    <text evidence="1">The sequence shown here is derived from an EMBL/GenBank/DDBJ whole genome shotgun (WGS) entry which is preliminary data.</text>
</comment>
<protein>
    <submittedName>
        <fullName evidence="1">Sugar ABC transporter substrate-binding protein</fullName>
    </submittedName>
</protein>
<dbReference type="InterPro" id="IPR006059">
    <property type="entry name" value="SBP"/>
</dbReference>
<dbReference type="PANTHER" id="PTHR43649">
    <property type="entry name" value="ARABINOSE-BINDING PROTEIN-RELATED"/>
    <property type="match status" value="1"/>
</dbReference>
<organism evidence="1 2">
    <name type="scientific">Tessaracoccus lapidicaptus</name>
    <dbReference type="NCBI Taxonomy" id="1427523"/>
    <lineage>
        <taxon>Bacteria</taxon>
        <taxon>Bacillati</taxon>
        <taxon>Actinomycetota</taxon>
        <taxon>Actinomycetes</taxon>
        <taxon>Propionibacteriales</taxon>
        <taxon>Propionibacteriaceae</taxon>
        <taxon>Tessaracoccus</taxon>
    </lineage>
</organism>
<dbReference type="PROSITE" id="PS51257">
    <property type="entry name" value="PROKAR_LIPOPROTEIN"/>
    <property type="match status" value="1"/>
</dbReference>
<sequence length="528" mass="57915">MIKRRSILTGIAALAASGLVAACSNGSGGSSLPADSSDAFGFKPEGLPITEKPLPLKFSGTKSALAPDYESMELVQRWKSDTNIDVAWDNLPDNVYAEKKNLMLASGDLPDALFNTGLSDFDVVTNGSNGTLIPLEGLIAEHAPILQGILDARPDIRGAITASDGHIYTLPAVEELGILAYPNFLFVNKTWLDEAGLPVPTTIDEYEEALRAYKARGAIPLSFRVDSFCANVADLIAAIGGLPDNNDHRIVQDDKVIFTAAREEWRTAVKRLGEWYQEGLIDPESFSQDDPTYLAKGKTDPMNLGSFIWWEMKEAVGEDRVADYAHVGVLKGFDGKQRASVSNYAEINRGAFAITSANKYPAATMRWADRLYDPVMSAETRWGPIGVTLEENADGILVQIPAKAGESEGERRQKVAPGGPCITTREHFETVVAPEPRAKERQDMCREFYEPHRANDAYPPVMLSNEELQQIADAQTEINTYVGRQFAKFIVEGNIDAEWDSYVAQLESMGLSKVVEVYQGAYDRYKSA</sequence>
<dbReference type="PANTHER" id="PTHR43649:SF12">
    <property type="entry name" value="DIACETYLCHITOBIOSE BINDING PROTEIN DASA"/>
    <property type="match status" value="1"/>
</dbReference>
<accession>A0A1C0ART9</accession>
<dbReference type="InterPro" id="IPR050490">
    <property type="entry name" value="Bact_solute-bd_prot1"/>
</dbReference>
<evidence type="ECO:0000313" key="1">
    <source>
        <dbReference type="EMBL" id="OCL36915.1"/>
    </source>
</evidence>
<reference evidence="2" key="1">
    <citation type="submission" date="2016-07" db="EMBL/GenBank/DDBJ databases">
        <authorList>
            <person name="Florea S."/>
            <person name="Webb J.S."/>
            <person name="Jaromczyk J."/>
            <person name="Schardl C.L."/>
        </authorList>
    </citation>
    <scope>NUCLEOTIDE SEQUENCE [LARGE SCALE GENOMIC DNA]</scope>
    <source>
        <strain evidence="2">IPBSL-7</strain>
    </source>
</reference>
<gene>
    <name evidence="1" type="ORF">BCR15_12590</name>
</gene>
<dbReference type="EMBL" id="MBQD01000004">
    <property type="protein sequence ID" value="OCL36915.1"/>
    <property type="molecule type" value="Genomic_DNA"/>
</dbReference>
<dbReference type="Gene3D" id="3.40.190.10">
    <property type="entry name" value="Periplasmic binding protein-like II"/>
    <property type="match status" value="2"/>
</dbReference>
<proteinExistence type="predicted"/>
<dbReference type="Proteomes" id="UP000093501">
    <property type="component" value="Unassembled WGS sequence"/>
</dbReference>
<evidence type="ECO:0000313" key="2">
    <source>
        <dbReference type="Proteomes" id="UP000093501"/>
    </source>
</evidence>